<keyword evidence="1" id="KW-0285">Flavoprotein</keyword>
<dbReference type="SUPFAM" id="SSF51905">
    <property type="entry name" value="FAD/NAD(P)-binding domain"/>
    <property type="match status" value="1"/>
</dbReference>
<reference evidence="6 7" key="1">
    <citation type="submission" date="2018-05" db="EMBL/GenBank/DDBJ databases">
        <title>Evolution of GPA BGCs.</title>
        <authorList>
            <person name="Waglechner N."/>
            <person name="Wright G.D."/>
        </authorList>
    </citation>
    <scope>NUCLEOTIDE SEQUENCE [LARGE SCALE GENOMIC DNA]</scope>
    <source>
        <strain evidence="6 7">A82846</strain>
    </source>
</reference>
<organism evidence="6 7">
    <name type="scientific">Kibdelosporangium aridum</name>
    <dbReference type="NCBI Taxonomy" id="2030"/>
    <lineage>
        <taxon>Bacteria</taxon>
        <taxon>Bacillati</taxon>
        <taxon>Actinomycetota</taxon>
        <taxon>Actinomycetes</taxon>
        <taxon>Pseudonocardiales</taxon>
        <taxon>Pseudonocardiaceae</taxon>
        <taxon>Kibdelosporangium</taxon>
    </lineage>
</organism>
<dbReference type="EMBL" id="QHKI01000019">
    <property type="protein sequence ID" value="RSM83531.1"/>
    <property type="molecule type" value="Genomic_DNA"/>
</dbReference>
<dbReference type="RefSeq" id="WP_037269271.1">
    <property type="nucleotide sequence ID" value="NZ_QHKI01000019.1"/>
</dbReference>
<keyword evidence="4 6" id="KW-0503">Monooxygenase</keyword>
<dbReference type="InterPro" id="IPR036188">
    <property type="entry name" value="FAD/NAD-bd_sf"/>
</dbReference>
<dbReference type="InterPro" id="IPR002938">
    <property type="entry name" value="FAD-bd"/>
</dbReference>
<name>A0A428Z7C3_KIBAR</name>
<dbReference type="AlphaFoldDB" id="A0A428Z7C3"/>
<gene>
    <name evidence="6" type="ORF">DMH04_23090</name>
</gene>
<evidence type="ECO:0000256" key="4">
    <source>
        <dbReference type="ARBA" id="ARBA00023033"/>
    </source>
</evidence>
<keyword evidence="3" id="KW-0560">Oxidoreductase</keyword>
<sequence length="420" mass="45568">MKVLVVGGGTGGLCLAQGLRQAGVDVQVYERSRTRTERLQGYRVHISPHGSAALHECLPPQLWRRFVDSCGKSGDYRFLTEQLTELLLIEDELTSGPDAASAHHSASRITLHQVLSAGLEDVLHYDKEFVRYEQNPDGTVTCHFADGTTATGDVVVGADGGNSRMRKQYLPHAERIDTGIIAIAGKFPLTDETRRSLPSRLVEGPNTIMPPKGCCMFVAPHELGGGVNDETFAHNEVLFDNTQSYVMWAFAANNGRFPAGVSELDGDGLRNMVGEMIADWHPGLRSLVAESPGEAVSLLPIRTSVPLKQWPTTNITLLGDAIHSMTPFGGIGANTALRDAQLLCRNLVEVAAGKRSVLDAIGDYERQMITYGFKAVRFSLRNAHQSVSEAKAGRVMFKTVLRACSAIPPLKRAMFSGQGT</sequence>
<evidence type="ECO:0000256" key="3">
    <source>
        <dbReference type="ARBA" id="ARBA00023002"/>
    </source>
</evidence>
<dbReference type="PRINTS" id="PR00420">
    <property type="entry name" value="RNGMNOXGNASE"/>
</dbReference>
<evidence type="ECO:0000256" key="2">
    <source>
        <dbReference type="ARBA" id="ARBA00022827"/>
    </source>
</evidence>
<dbReference type="Pfam" id="PF13450">
    <property type="entry name" value="NAD_binding_8"/>
    <property type="match status" value="1"/>
</dbReference>
<evidence type="ECO:0000313" key="7">
    <source>
        <dbReference type="Proteomes" id="UP000287547"/>
    </source>
</evidence>
<keyword evidence="2" id="KW-0274">FAD</keyword>
<evidence type="ECO:0000313" key="6">
    <source>
        <dbReference type="EMBL" id="RSM83531.1"/>
    </source>
</evidence>
<evidence type="ECO:0000259" key="5">
    <source>
        <dbReference type="Pfam" id="PF01494"/>
    </source>
</evidence>
<protein>
    <submittedName>
        <fullName evidence="6">FAD-dependent monooxygenase</fullName>
    </submittedName>
</protein>
<dbReference type="GO" id="GO:0004497">
    <property type="term" value="F:monooxygenase activity"/>
    <property type="evidence" value="ECO:0007669"/>
    <property type="project" value="UniProtKB-KW"/>
</dbReference>
<dbReference type="PANTHER" id="PTHR47178:SF5">
    <property type="entry name" value="FAD-BINDING DOMAIN-CONTAINING PROTEIN"/>
    <property type="match status" value="1"/>
</dbReference>
<accession>A0A428Z7C3</accession>
<dbReference type="Gene3D" id="3.50.50.60">
    <property type="entry name" value="FAD/NAD(P)-binding domain"/>
    <property type="match status" value="1"/>
</dbReference>
<feature type="domain" description="FAD-binding" evidence="5">
    <location>
        <begin position="307"/>
        <end position="359"/>
    </location>
</feature>
<dbReference type="OrthoDB" id="3322136at2"/>
<evidence type="ECO:0000256" key="1">
    <source>
        <dbReference type="ARBA" id="ARBA00022630"/>
    </source>
</evidence>
<dbReference type="GO" id="GO:0071949">
    <property type="term" value="F:FAD binding"/>
    <property type="evidence" value="ECO:0007669"/>
    <property type="project" value="InterPro"/>
</dbReference>
<dbReference type="Pfam" id="PF01494">
    <property type="entry name" value="FAD_binding_3"/>
    <property type="match status" value="1"/>
</dbReference>
<dbReference type="Proteomes" id="UP000287547">
    <property type="component" value="Unassembled WGS sequence"/>
</dbReference>
<comment type="caution">
    <text evidence="6">The sequence shown here is derived from an EMBL/GenBank/DDBJ whole genome shotgun (WGS) entry which is preliminary data.</text>
</comment>
<dbReference type="PANTHER" id="PTHR47178">
    <property type="entry name" value="MONOOXYGENASE, FAD-BINDING"/>
    <property type="match status" value="1"/>
</dbReference>
<proteinExistence type="predicted"/>